<dbReference type="AlphaFoldDB" id="A0A1Y6IS95"/>
<proteinExistence type="predicted"/>
<evidence type="ECO:0000313" key="2">
    <source>
        <dbReference type="EMBL" id="MDW6003537.1"/>
    </source>
</evidence>
<dbReference type="RefSeq" id="WP_087479681.1">
    <property type="nucleotide sequence ID" value="NZ_AP024883.1"/>
</dbReference>
<reference evidence="2 5" key="2">
    <citation type="submission" date="2023-11" db="EMBL/GenBank/DDBJ databases">
        <title>Plant-associative lifestyle of Vibrio porteresiae and its evolutionary dynamics.</title>
        <authorList>
            <person name="Rameshkumar N."/>
            <person name="Kirti K."/>
        </authorList>
    </citation>
    <scope>NUCLEOTIDE SEQUENCE [LARGE SCALE GENOMIC DNA]</scope>
    <source>
        <strain evidence="2 5">MSSRF38</strain>
    </source>
</reference>
<feature type="domain" description="Putative adhesin Stv" evidence="1">
    <location>
        <begin position="98"/>
        <end position="237"/>
    </location>
</feature>
<evidence type="ECO:0000313" key="3">
    <source>
        <dbReference type="EMBL" id="SMR99670.1"/>
    </source>
</evidence>
<accession>A0A1Y6IS95</accession>
<protein>
    <recommendedName>
        <fullName evidence="1">Putative adhesin Stv domain-containing protein</fullName>
    </recommendedName>
</protein>
<dbReference type="Pfam" id="PF21527">
    <property type="entry name" value="Stv"/>
    <property type="match status" value="1"/>
</dbReference>
<name>A0A1Y6IS95_9VIBR</name>
<reference evidence="3 4" key="1">
    <citation type="submission" date="2017-05" db="EMBL/GenBank/DDBJ databases">
        <authorList>
            <person name="Song R."/>
            <person name="Chenine A.L."/>
            <person name="Ruprecht R.M."/>
        </authorList>
    </citation>
    <scope>NUCLEOTIDE SEQUENCE [LARGE SCALE GENOMIC DNA]</scope>
    <source>
        <strain evidence="3 4">CECT 7927</strain>
    </source>
</reference>
<dbReference type="OrthoDB" id="9996378at2"/>
<sequence length="256" mass="28581">MEKNVITKTGYCVNTKCSLFNQPVISEGAKLPSCSKCGKSRLPKPKTQQVTTQVLPVDESNPFITRSKTIQASIDPIPKTPAPCGMGMPPPQVCVLNIHGHGGRLIDFEPVEILLPQNIEIAYWIPDGRQLSNSVTFDKQGTPSDKALELVNSATYNYFTWSLQSEELGMHRPDFHNEGLHSAIMQTIRGEPAGWSVDIGIGSNYKHGVVYLSDIVNLISHLGYKQYWRINWVCCREHMPNEDGVLPLRMYPEITS</sequence>
<dbReference type="Proteomes" id="UP001283366">
    <property type="component" value="Unassembled WGS sequence"/>
</dbReference>
<gene>
    <name evidence="2" type="ORF">SBX37_11825</name>
    <name evidence="3" type="ORF">VIM7927_00898</name>
</gene>
<evidence type="ECO:0000313" key="4">
    <source>
        <dbReference type="Proteomes" id="UP000196125"/>
    </source>
</evidence>
<evidence type="ECO:0000313" key="5">
    <source>
        <dbReference type="Proteomes" id="UP001283366"/>
    </source>
</evidence>
<dbReference type="InterPro" id="IPR049002">
    <property type="entry name" value="Stv"/>
</dbReference>
<organism evidence="3 4">
    <name type="scientific">Vibrio mangrovi</name>
    <dbReference type="NCBI Taxonomy" id="474394"/>
    <lineage>
        <taxon>Bacteria</taxon>
        <taxon>Pseudomonadati</taxon>
        <taxon>Pseudomonadota</taxon>
        <taxon>Gammaproteobacteria</taxon>
        <taxon>Vibrionales</taxon>
        <taxon>Vibrionaceae</taxon>
        <taxon>Vibrio</taxon>
    </lineage>
</organism>
<dbReference type="Proteomes" id="UP000196125">
    <property type="component" value="Unassembled WGS sequence"/>
</dbReference>
<dbReference type="EMBL" id="JAWRCO010000001">
    <property type="protein sequence ID" value="MDW6003537.1"/>
    <property type="molecule type" value="Genomic_DNA"/>
</dbReference>
<dbReference type="EMBL" id="FXXI01000001">
    <property type="protein sequence ID" value="SMR99670.1"/>
    <property type="molecule type" value="Genomic_DNA"/>
</dbReference>
<keyword evidence="5" id="KW-1185">Reference proteome</keyword>
<evidence type="ECO:0000259" key="1">
    <source>
        <dbReference type="Pfam" id="PF21527"/>
    </source>
</evidence>